<dbReference type="AlphaFoldDB" id="A0A1M5X5W4"/>
<organism evidence="1 2">
    <name type="scientific">Desulfofustis glycolicus DSM 9705</name>
    <dbReference type="NCBI Taxonomy" id="1121409"/>
    <lineage>
        <taxon>Bacteria</taxon>
        <taxon>Pseudomonadati</taxon>
        <taxon>Thermodesulfobacteriota</taxon>
        <taxon>Desulfobulbia</taxon>
        <taxon>Desulfobulbales</taxon>
        <taxon>Desulfocapsaceae</taxon>
        <taxon>Desulfofustis</taxon>
    </lineage>
</organism>
<gene>
    <name evidence="1" type="ORF">SAMN02745124_02798</name>
</gene>
<dbReference type="OrthoDB" id="5431993at2"/>
<dbReference type="RefSeq" id="WP_073377052.1">
    <property type="nucleotide sequence ID" value="NZ_FQXS01000017.1"/>
</dbReference>
<evidence type="ECO:0000313" key="2">
    <source>
        <dbReference type="Proteomes" id="UP000184139"/>
    </source>
</evidence>
<proteinExistence type="predicted"/>
<dbReference type="EMBL" id="FQXS01000017">
    <property type="protein sequence ID" value="SHH95215.1"/>
    <property type="molecule type" value="Genomic_DNA"/>
</dbReference>
<dbReference type="Proteomes" id="UP000184139">
    <property type="component" value="Unassembled WGS sequence"/>
</dbReference>
<reference evidence="1 2" key="1">
    <citation type="submission" date="2016-11" db="EMBL/GenBank/DDBJ databases">
        <authorList>
            <person name="Jaros S."/>
            <person name="Januszkiewicz K."/>
            <person name="Wedrychowicz H."/>
        </authorList>
    </citation>
    <scope>NUCLEOTIDE SEQUENCE [LARGE SCALE GENOMIC DNA]</scope>
    <source>
        <strain evidence="1 2">DSM 9705</strain>
    </source>
</reference>
<dbReference type="STRING" id="1121409.SAMN02745124_02798"/>
<keyword evidence="2" id="KW-1185">Reference proteome</keyword>
<sequence>MRKAPLSRKEWLVLLATLLLFIVVLSATGLYFRNKNAKPTDPIEQLTIVEGVIAPADGGREEPEKPSTTLGSSTFFLKPSATELIAALRESGPLDSELPAEEDPPLQVVWPGYFFSLQEDKTGLGIVHLDVDENGFGTILRCLVSLSDYPELRTLEQGRKIWVAGRVVGIDPAGAGIITIDVQYIRFDDELEQRLVPGDTP</sequence>
<evidence type="ECO:0000313" key="1">
    <source>
        <dbReference type="EMBL" id="SHH95215.1"/>
    </source>
</evidence>
<accession>A0A1M5X5W4</accession>
<name>A0A1M5X5W4_9BACT</name>
<protein>
    <recommendedName>
        <fullName evidence="3">tRNA_anti-like</fullName>
    </recommendedName>
</protein>
<evidence type="ECO:0008006" key="3">
    <source>
        <dbReference type="Google" id="ProtNLM"/>
    </source>
</evidence>